<dbReference type="GO" id="GO:0005886">
    <property type="term" value="C:plasma membrane"/>
    <property type="evidence" value="ECO:0007669"/>
    <property type="project" value="TreeGrafter"/>
</dbReference>
<evidence type="ECO:0000256" key="3">
    <source>
        <dbReference type="ARBA" id="ARBA00022692"/>
    </source>
</evidence>
<name>A0A2G9TP01_TELCI</name>
<keyword evidence="2" id="KW-0813">Transport</keyword>
<comment type="subcellular location">
    <subcellularLocation>
        <location evidence="1">Membrane</location>
        <topology evidence="1">Multi-pass membrane protein</topology>
    </subcellularLocation>
</comment>
<feature type="transmembrane region" description="Helical" evidence="8">
    <location>
        <begin position="6"/>
        <end position="24"/>
    </location>
</feature>
<dbReference type="Proteomes" id="UP000230423">
    <property type="component" value="Unassembled WGS sequence"/>
</dbReference>
<evidence type="ECO:0000256" key="1">
    <source>
        <dbReference type="ARBA" id="ARBA00004141"/>
    </source>
</evidence>
<evidence type="ECO:0000256" key="6">
    <source>
        <dbReference type="ARBA" id="ARBA00023136"/>
    </source>
</evidence>
<evidence type="ECO:0000313" key="9">
    <source>
        <dbReference type="EMBL" id="PIO59724.1"/>
    </source>
</evidence>
<feature type="non-terminal residue" evidence="9">
    <location>
        <position position="1"/>
    </location>
</feature>
<dbReference type="EMBL" id="KZ357078">
    <property type="protein sequence ID" value="PIO59724.1"/>
    <property type="molecule type" value="Genomic_DNA"/>
</dbReference>
<feature type="transmembrane region" description="Helical" evidence="8">
    <location>
        <begin position="140"/>
        <end position="163"/>
    </location>
</feature>
<keyword evidence="10" id="KW-1185">Reference proteome</keyword>
<evidence type="ECO:0000256" key="7">
    <source>
        <dbReference type="PIRSR" id="PIRSR600175-1"/>
    </source>
</evidence>
<dbReference type="PANTHER" id="PTHR11616:SF265">
    <property type="entry name" value="TRANSPORTER"/>
    <property type="match status" value="1"/>
</dbReference>
<keyword evidence="6 8" id="KW-0472">Membrane</keyword>
<feature type="non-terminal residue" evidence="9">
    <location>
        <position position="306"/>
    </location>
</feature>
<evidence type="ECO:0000313" key="10">
    <source>
        <dbReference type="Proteomes" id="UP000230423"/>
    </source>
</evidence>
<accession>A0A2G9TP01</accession>
<protein>
    <submittedName>
        <fullName evidence="9">Sodium:neurotransmitter symporter family protein</fullName>
    </submittedName>
</protein>
<feature type="transmembrane region" description="Helical" evidence="8">
    <location>
        <begin position="245"/>
        <end position="271"/>
    </location>
</feature>
<dbReference type="InterPro" id="IPR037272">
    <property type="entry name" value="SNS_sf"/>
</dbReference>
<keyword evidence="7" id="KW-0915">Sodium</keyword>
<keyword evidence="4" id="KW-0769">Symport</keyword>
<dbReference type="Pfam" id="PF00209">
    <property type="entry name" value="SNF"/>
    <property type="match status" value="2"/>
</dbReference>
<sequence>AFLIPYVISLVFCGAPLFILETTWGQLLSVGGLGMFKICPIFKGVGIAAAVMAFWLNIYYIVVLSWALCYLWNSMRLDVNVPWRSCNNDFKVLGISDGIDHPGSLRYDLALYLFIAWVICYLCIFKGVRWTGKVVYLTASFPYIMLFFLLVRGLTLPGASLGLEFYLKPDFSKLLESKVWVDAVTQVFFSYGLGLGALVALGSYNKFHNNVYKQALTVAQAGPGLLFLAYPSGILQLPYTNVWSMLFFSMVLFLGIDSQFCTMEGFFTAIIDEFPIMLRASKYGREIFVGVICLISYIIGLSTVTQ</sequence>
<dbReference type="AlphaFoldDB" id="A0A2G9TP01"/>
<reference evidence="9 10" key="1">
    <citation type="submission" date="2015-09" db="EMBL/GenBank/DDBJ databases">
        <title>Draft genome of the parasitic nematode Teladorsagia circumcincta isolate WARC Sus (inbred).</title>
        <authorList>
            <person name="Mitreva M."/>
        </authorList>
    </citation>
    <scope>NUCLEOTIDE SEQUENCE [LARGE SCALE GENOMIC DNA]</scope>
    <source>
        <strain evidence="9 10">S</strain>
    </source>
</reference>
<dbReference type="GO" id="GO:0046872">
    <property type="term" value="F:metal ion binding"/>
    <property type="evidence" value="ECO:0007669"/>
    <property type="project" value="UniProtKB-KW"/>
</dbReference>
<dbReference type="PRINTS" id="PR00176">
    <property type="entry name" value="NANEUSMPORT"/>
</dbReference>
<feature type="binding site" evidence="7">
    <location>
        <position position="257"/>
    </location>
    <ligand>
        <name>Na(+)</name>
        <dbReference type="ChEBI" id="CHEBI:29101"/>
        <label>1</label>
    </ligand>
</feature>
<dbReference type="SUPFAM" id="SSF161070">
    <property type="entry name" value="SNF-like"/>
    <property type="match status" value="1"/>
</dbReference>
<keyword evidence="3 8" id="KW-0812">Transmembrane</keyword>
<dbReference type="GO" id="GO:0043005">
    <property type="term" value="C:neuron projection"/>
    <property type="evidence" value="ECO:0007669"/>
    <property type="project" value="TreeGrafter"/>
</dbReference>
<dbReference type="PROSITE" id="PS50267">
    <property type="entry name" value="NA_NEUROTRAN_SYMP_3"/>
    <property type="match status" value="1"/>
</dbReference>
<keyword evidence="7" id="KW-0479">Metal-binding</keyword>
<evidence type="ECO:0000256" key="5">
    <source>
        <dbReference type="ARBA" id="ARBA00022989"/>
    </source>
</evidence>
<evidence type="ECO:0000256" key="8">
    <source>
        <dbReference type="SAM" id="Phobius"/>
    </source>
</evidence>
<feature type="transmembrane region" description="Helical" evidence="8">
    <location>
        <begin position="283"/>
        <end position="304"/>
    </location>
</feature>
<feature type="transmembrane region" description="Helical" evidence="8">
    <location>
        <begin position="45"/>
        <end position="73"/>
    </location>
</feature>
<dbReference type="PANTHER" id="PTHR11616">
    <property type="entry name" value="SODIUM/CHLORIDE DEPENDENT TRANSPORTER"/>
    <property type="match status" value="1"/>
</dbReference>
<evidence type="ECO:0000256" key="4">
    <source>
        <dbReference type="ARBA" id="ARBA00022847"/>
    </source>
</evidence>
<organism evidence="9 10">
    <name type="scientific">Teladorsagia circumcincta</name>
    <name type="common">Brown stomach worm</name>
    <name type="synonym">Ostertagia circumcincta</name>
    <dbReference type="NCBI Taxonomy" id="45464"/>
    <lineage>
        <taxon>Eukaryota</taxon>
        <taxon>Metazoa</taxon>
        <taxon>Ecdysozoa</taxon>
        <taxon>Nematoda</taxon>
        <taxon>Chromadorea</taxon>
        <taxon>Rhabditida</taxon>
        <taxon>Rhabditina</taxon>
        <taxon>Rhabditomorpha</taxon>
        <taxon>Strongyloidea</taxon>
        <taxon>Trichostrongylidae</taxon>
        <taxon>Teladorsagia</taxon>
    </lineage>
</organism>
<dbReference type="InterPro" id="IPR000175">
    <property type="entry name" value="Na/ntran_symport"/>
</dbReference>
<feature type="transmembrane region" description="Helical" evidence="8">
    <location>
        <begin position="109"/>
        <end position="128"/>
    </location>
</feature>
<gene>
    <name evidence="9" type="ORF">TELCIR_18802</name>
</gene>
<feature type="transmembrane region" description="Helical" evidence="8">
    <location>
        <begin position="183"/>
        <end position="204"/>
    </location>
</feature>
<dbReference type="GO" id="GO:0005332">
    <property type="term" value="F:gamma-aminobutyric acid:sodium:chloride symporter activity"/>
    <property type="evidence" value="ECO:0007669"/>
    <property type="project" value="TreeGrafter"/>
</dbReference>
<evidence type="ECO:0000256" key="2">
    <source>
        <dbReference type="ARBA" id="ARBA00022448"/>
    </source>
</evidence>
<dbReference type="OrthoDB" id="6581954at2759"/>
<feature type="binding site" evidence="7">
    <location>
        <position position="258"/>
    </location>
    <ligand>
        <name>Na(+)</name>
        <dbReference type="ChEBI" id="CHEBI:29101"/>
        <label>1</label>
    </ligand>
</feature>
<keyword evidence="5 8" id="KW-1133">Transmembrane helix</keyword>
<proteinExistence type="predicted"/>
<feature type="binding site" evidence="7">
    <location>
        <position position="190"/>
    </location>
    <ligand>
        <name>Na(+)</name>
        <dbReference type="ChEBI" id="CHEBI:29101"/>
        <label>1</label>
    </ligand>
</feature>
<feature type="binding site" evidence="7">
    <location>
        <position position="254"/>
    </location>
    <ligand>
        <name>Na(+)</name>
        <dbReference type="ChEBI" id="CHEBI:29101"/>
        <label>1</label>
    </ligand>
</feature>